<dbReference type="EMBL" id="CP016591">
    <property type="protein sequence ID" value="ANY20453.1"/>
    <property type="molecule type" value="Genomic_DNA"/>
</dbReference>
<evidence type="ECO:0008006" key="3">
    <source>
        <dbReference type="Google" id="ProtNLM"/>
    </source>
</evidence>
<dbReference type="OrthoDB" id="9785438at2"/>
<protein>
    <recommendedName>
        <fullName evidence="3">Thiol-disulfide oxidoreductase DCC</fullName>
    </recommendedName>
</protein>
<dbReference type="PANTHER" id="PTHR33639:SF2">
    <property type="entry name" value="DUF393 DOMAIN-CONTAINING PROTEIN"/>
    <property type="match status" value="1"/>
</dbReference>
<gene>
    <name evidence="1" type="ORF">A6F68_01945</name>
</gene>
<name>A0A1B2AE77_9SPHN</name>
<dbReference type="STRING" id="692370.A6F68_01945"/>
<dbReference type="Proteomes" id="UP000092932">
    <property type="component" value="Chromosome"/>
</dbReference>
<reference evidence="1 2" key="1">
    <citation type="submission" date="2016-07" db="EMBL/GenBank/DDBJ databases">
        <title>Complete genome sequence of Altererythrobacter dongtanensis KCTC 22672, a type strain with esterase isolated from tidal flat.</title>
        <authorList>
            <person name="Cheng H."/>
            <person name="Wu Y.-H."/>
            <person name="Zhou P."/>
            <person name="Huo Y.-Y."/>
            <person name="Wang C.-S."/>
            <person name="Xu X.-W."/>
        </authorList>
    </citation>
    <scope>NUCLEOTIDE SEQUENCE [LARGE SCALE GENOMIC DNA]</scope>
    <source>
        <strain evidence="1 2">KCTC 22672</strain>
    </source>
</reference>
<dbReference type="RefSeq" id="WP_067679173.1">
    <property type="nucleotide sequence ID" value="NZ_CP016591.1"/>
</dbReference>
<keyword evidence="2" id="KW-1185">Reference proteome</keyword>
<dbReference type="Pfam" id="PF04134">
    <property type="entry name" value="DCC1-like"/>
    <property type="match status" value="1"/>
</dbReference>
<proteinExistence type="predicted"/>
<dbReference type="InterPro" id="IPR052927">
    <property type="entry name" value="DCC_oxidoreductase"/>
</dbReference>
<sequence>MNHPPYSYRDDPAVPAFDDSCPLFVFDEVCVLCSGGASFIMRHDRAGRIAFTSAQGPIGSALYRHYGLKMDATYLFVANGNASTRSDGYLALARELGGIWRIAGLSRLVPRLLRDRIYDLVARNRYRWFGKTDACALLTPEQHARLL</sequence>
<organism evidence="1 2">
    <name type="scientific">Tsuneonella dongtanensis</name>
    <dbReference type="NCBI Taxonomy" id="692370"/>
    <lineage>
        <taxon>Bacteria</taxon>
        <taxon>Pseudomonadati</taxon>
        <taxon>Pseudomonadota</taxon>
        <taxon>Alphaproteobacteria</taxon>
        <taxon>Sphingomonadales</taxon>
        <taxon>Erythrobacteraceae</taxon>
        <taxon>Tsuneonella</taxon>
    </lineage>
</organism>
<dbReference type="GO" id="GO:0015035">
    <property type="term" value="F:protein-disulfide reductase activity"/>
    <property type="evidence" value="ECO:0007669"/>
    <property type="project" value="InterPro"/>
</dbReference>
<dbReference type="PANTHER" id="PTHR33639">
    <property type="entry name" value="THIOL-DISULFIDE OXIDOREDUCTASE DCC"/>
    <property type="match status" value="1"/>
</dbReference>
<evidence type="ECO:0000313" key="1">
    <source>
        <dbReference type="EMBL" id="ANY20453.1"/>
    </source>
</evidence>
<dbReference type="AlphaFoldDB" id="A0A1B2AE77"/>
<accession>A0A1B2AE77</accession>
<dbReference type="InterPro" id="IPR007263">
    <property type="entry name" value="DCC1-like"/>
</dbReference>
<evidence type="ECO:0000313" key="2">
    <source>
        <dbReference type="Proteomes" id="UP000092932"/>
    </source>
</evidence>
<dbReference type="KEGG" id="ado:A6F68_01945"/>